<comment type="caution">
    <text evidence="2">The sequence shown here is derived from an EMBL/GenBank/DDBJ whole genome shotgun (WGS) entry which is preliminary data.</text>
</comment>
<proteinExistence type="predicted"/>
<gene>
    <name evidence="2" type="ORF">DKT75_21350</name>
</gene>
<keyword evidence="3" id="KW-1185">Reference proteome</keyword>
<keyword evidence="1" id="KW-0812">Transmembrane</keyword>
<dbReference type="Proteomes" id="UP000245506">
    <property type="component" value="Unassembled WGS sequence"/>
</dbReference>
<sequence length="97" mass="10886">MDENVVMKKKFSKRMILPFYVLVLLIPFNLFIHKALVSSGLINENQGVGMSVMLIVTGLLIGLFGLIFRSSLAWYFKALIALLYVPTVMFSLIISGM</sequence>
<dbReference type="AlphaFoldDB" id="A0A317C3R7"/>
<accession>A0A317C3R7</accession>
<feature type="transmembrane region" description="Helical" evidence="1">
    <location>
        <begin position="74"/>
        <end position="94"/>
    </location>
</feature>
<reference evidence="2 3" key="1">
    <citation type="submission" date="2018-05" db="EMBL/GenBank/DDBJ databases">
        <title>Leucothrix arctica sp. nov., isolated from Arctic seawater.</title>
        <authorList>
            <person name="Choi A."/>
            <person name="Baek K."/>
        </authorList>
    </citation>
    <scope>NUCLEOTIDE SEQUENCE [LARGE SCALE GENOMIC DNA]</scope>
    <source>
        <strain evidence="2 3">IMCC9719</strain>
    </source>
</reference>
<feature type="transmembrane region" description="Helical" evidence="1">
    <location>
        <begin position="48"/>
        <end position="67"/>
    </location>
</feature>
<organism evidence="2 3">
    <name type="scientific">Leucothrix arctica</name>
    <dbReference type="NCBI Taxonomy" id="1481894"/>
    <lineage>
        <taxon>Bacteria</taxon>
        <taxon>Pseudomonadati</taxon>
        <taxon>Pseudomonadota</taxon>
        <taxon>Gammaproteobacteria</taxon>
        <taxon>Thiotrichales</taxon>
        <taxon>Thiotrichaceae</taxon>
        <taxon>Leucothrix</taxon>
    </lineage>
</organism>
<evidence type="ECO:0000313" key="3">
    <source>
        <dbReference type="Proteomes" id="UP000245506"/>
    </source>
</evidence>
<evidence type="ECO:0000256" key="1">
    <source>
        <dbReference type="SAM" id="Phobius"/>
    </source>
</evidence>
<keyword evidence="1" id="KW-0472">Membrane</keyword>
<feature type="transmembrane region" description="Helical" evidence="1">
    <location>
        <begin position="17"/>
        <end position="36"/>
    </location>
</feature>
<name>A0A317C3R7_9GAMM</name>
<protein>
    <submittedName>
        <fullName evidence="2">Uncharacterized protein</fullName>
    </submittedName>
</protein>
<keyword evidence="1" id="KW-1133">Transmembrane helix</keyword>
<dbReference type="EMBL" id="QGKL01000044">
    <property type="protein sequence ID" value="PWQ92947.1"/>
    <property type="molecule type" value="Genomic_DNA"/>
</dbReference>
<evidence type="ECO:0000313" key="2">
    <source>
        <dbReference type="EMBL" id="PWQ92947.1"/>
    </source>
</evidence>